<protein>
    <submittedName>
        <fullName evidence="2">Uncharacterized protein</fullName>
    </submittedName>
</protein>
<gene>
    <name evidence="2" type="ORF">GNZ21_01570</name>
</gene>
<dbReference type="EMBL" id="WRPM01000011">
    <property type="protein sequence ID" value="MVT25063.1"/>
    <property type="molecule type" value="Genomic_DNA"/>
</dbReference>
<feature type="region of interest" description="Disordered" evidence="1">
    <location>
        <begin position="1"/>
        <end position="37"/>
    </location>
</feature>
<accession>A0A7K1UF11</accession>
<comment type="caution">
    <text evidence="2">The sequence shown here is derived from an EMBL/GenBank/DDBJ whole genome shotgun (WGS) entry which is preliminary data.</text>
</comment>
<evidence type="ECO:0000313" key="3">
    <source>
        <dbReference type="Proteomes" id="UP000460157"/>
    </source>
</evidence>
<evidence type="ECO:0000313" key="2">
    <source>
        <dbReference type="EMBL" id="MVT25063.1"/>
    </source>
</evidence>
<proteinExistence type="predicted"/>
<evidence type="ECO:0000256" key="1">
    <source>
        <dbReference type="SAM" id="MobiDB-lite"/>
    </source>
</evidence>
<organism evidence="2 3">
    <name type="scientific">Nesterenkonia alkaliphila</name>
    <dbReference type="NCBI Taxonomy" id="1463631"/>
    <lineage>
        <taxon>Bacteria</taxon>
        <taxon>Bacillati</taxon>
        <taxon>Actinomycetota</taxon>
        <taxon>Actinomycetes</taxon>
        <taxon>Micrococcales</taxon>
        <taxon>Micrococcaceae</taxon>
        <taxon>Nesterenkonia</taxon>
    </lineage>
</organism>
<dbReference type="AlphaFoldDB" id="A0A7K1UF11"/>
<dbReference type="Proteomes" id="UP000460157">
    <property type="component" value="Unassembled WGS sequence"/>
</dbReference>
<reference evidence="2 3" key="1">
    <citation type="submission" date="2019-12" db="EMBL/GenBank/DDBJ databases">
        <title>Nesterenkonia muleiensis sp. nov., a novel actinobacterium isolated from sap of Populus euphratica.</title>
        <authorList>
            <person name="Wang R."/>
        </authorList>
    </citation>
    <scope>NUCLEOTIDE SEQUENCE [LARGE SCALE GENOMIC DNA]</scope>
    <source>
        <strain evidence="2 3">F10</strain>
    </source>
</reference>
<dbReference type="OrthoDB" id="4774250at2"/>
<sequence length="194" mass="20513">MKRRESFRRSDQTPPVETTDRNRGRRAKQQTRDVAPVPPVLPVVVAEARGEDLVLTVGDDKDDIQTVPRGEVGAALARIVSELGVPTRVEVHEADGRVLVDILDPPHEPEPEHTKADALTEGEAAEIAGLVDVSGDGFRPGEAVAVAVILRHISADSEGVARTLVDPALVPGAGGAEVVMIGRISDAVAVRPLT</sequence>
<name>A0A7K1UF11_9MICC</name>
<dbReference type="RefSeq" id="WP_157320746.1">
    <property type="nucleotide sequence ID" value="NZ_BMFX01000005.1"/>
</dbReference>
<keyword evidence="3" id="KW-1185">Reference proteome</keyword>